<evidence type="ECO:0000259" key="11">
    <source>
        <dbReference type="PROSITE" id="PS50109"/>
    </source>
</evidence>
<dbReference type="Pfam" id="PF00512">
    <property type="entry name" value="HisKA"/>
    <property type="match status" value="2"/>
</dbReference>
<feature type="domain" description="Response regulatory" evidence="12">
    <location>
        <begin position="998"/>
        <end position="1116"/>
    </location>
</feature>
<evidence type="ECO:0000313" key="14">
    <source>
        <dbReference type="EMBL" id="GBG19761.1"/>
    </source>
</evidence>
<feature type="domain" description="PAC" evidence="13">
    <location>
        <begin position="675"/>
        <end position="729"/>
    </location>
</feature>
<dbReference type="Gene3D" id="3.30.450.20">
    <property type="entry name" value="PAS domain"/>
    <property type="match status" value="3"/>
</dbReference>
<dbReference type="SUPFAM" id="SSF47384">
    <property type="entry name" value="Homodimeric domain of signal transducing histidine kinase"/>
    <property type="match status" value="2"/>
</dbReference>
<dbReference type="CDD" id="cd17580">
    <property type="entry name" value="REC_2_DhkD-like"/>
    <property type="match status" value="1"/>
</dbReference>
<keyword evidence="6 14" id="KW-0418">Kinase</keyword>
<dbReference type="InterPro" id="IPR003018">
    <property type="entry name" value="GAF"/>
</dbReference>
<feature type="modified residue" description="4-aspartylphosphate" evidence="9">
    <location>
        <position position="1047"/>
    </location>
</feature>
<dbReference type="PRINTS" id="PR00344">
    <property type="entry name" value="BCTRLSENSOR"/>
</dbReference>
<accession>A0A2R5FV95</accession>
<dbReference type="GO" id="GO:0000155">
    <property type="term" value="F:phosphorelay sensor kinase activity"/>
    <property type="evidence" value="ECO:0007669"/>
    <property type="project" value="InterPro"/>
</dbReference>
<dbReference type="RefSeq" id="WP_109009515.1">
    <property type="nucleotide sequence ID" value="NZ_BDUD01000001.1"/>
</dbReference>
<dbReference type="Proteomes" id="UP000245124">
    <property type="component" value="Unassembled WGS sequence"/>
</dbReference>
<proteinExistence type="inferred from homology"/>
<comment type="catalytic activity">
    <reaction evidence="1">
        <text>ATP + protein L-histidine = ADP + protein N-phospho-L-histidine.</text>
        <dbReference type="EC" id="2.7.13.3"/>
    </reaction>
</comment>
<sequence length="1120" mass="124319">MASEGEGLAVNSVFIEGGEIVSLMRSLDWSQTALGYVADWPQSLRSAISILLASKAQICLFWGSELITIYNDAYRPALASKHPWALGRPAHEAWSEVWNVVEPLLKGVVATGIAFWAQDHLFFLNRHGYIEETYFDVSYDPVRDESGKVGGVFCIVSETTGRVLGDRRLQTLSLLSRETAQAKTTEAACLSAIQALATNSHDIPFAMLYQVEADGRSAKLVGTTPMEETGTILSRVNLTQHSDAWKIAQVYHTGEAAIVDDLTTQFGALPTGAWDKPPSAAWVVPLIAGGQKQIVGLLVLGINPYQAFEGEYRKFFDLLVGNMTIAIANARAYEEERKRLEALAELDRAKTTFFNNISHEFRTPLTLMLSPLKEMLTELDGILPTKAQEKLEMVQRNGTRLLKLVNTLLDFSRIEAGRTIASYEPIDLATYTAELASIFRSAADSAGLQLIVDCPPLAEPVYVDREMWEKEERYRTLFESIDEGFCVIEMLFDENDTPNDYRFLEINPSFEKQAGLKDVQGKRIRDLVPNHDKHWFEIYGKVAITGEPVRFENRAVALQRWFDVYAFRIGQPQQRQVAVLFKDISDAYQQATQRQLAEAALRESEELKQRILDSSHDCIKVLTLDGRVLYLNKGGLHLLEIDEPASFLNAEWIDLWQGEDREKAAAAIAAAKIGNVGQFQGYCPTAKGKAKWWDVIVTSVRNASGIIAQLLVVSRDITKQKQAEAEREQLFLREQAAREQAQTANRIKDEFLAVLSHELRSPLNPILGWSRLLRNGTLNAAKTAIALETIERNAKLQAQLIEDLLDISRILSGKLNLEMAPVNLASTIEAAIETVRLAAEAKSIEIQRIFDPNIGQILGDSARLQQVFWNLLTNAVKFSFAGGRVEIRLECRDSQAQITVSDTGKGINPDFLPYVFESFRQADATTTRKFGGLGLGLAIVRHLVELHGGTVQVDSAGEGQGAIFNVRFPLMKAQSYSQKVQEDSSLLTFNTSPLTGIRLLIVDDDEDIRDFLGFVLEQAGAEVCIVTSAIEALQAVEQSPPDILLSDIGMPEMDGYMLIRQIRAMLPEQGGKILALALSAYAGEVNRQQALAAGFQQHVAKPIDPDRLIAVILDIIAKRN</sequence>
<evidence type="ECO:0000256" key="9">
    <source>
        <dbReference type="PROSITE-ProRule" id="PRU00169"/>
    </source>
</evidence>
<dbReference type="NCBIfam" id="TIGR00229">
    <property type="entry name" value="sensory_box"/>
    <property type="match status" value="2"/>
</dbReference>
<dbReference type="FunFam" id="1.10.287.130:FF:000045">
    <property type="entry name" value="Two-component system sensor histidine kinase/response regulator"/>
    <property type="match status" value="1"/>
</dbReference>
<evidence type="ECO:0000259" key="13">
    <source>
        <dbReference type="PROSITE" id="PS50113"/>
    </source>
</evidence>
<reference evidence="14 15" key="1">
    <citation type="submission" date="2017-06" db="EMBL/GenBank/DDBJ databases">
        <title>Genome sequencing of cyanobaciteial culture collection at National Institute for Environmental Studies (NIES).</title>
        <authorList>
            <person name="Hirose Y."/>
            <person name="Shimura Y."/>
            <person name="Fujisawa T."/>
            <person name="Nakamura Y."/>
            <person name="Kawachi M."/>
        </authorList>
    </citation>
    <scope>NUCLEOTIDE SEQUENCE [LARGE SCALE GENOMIC DNA]</scope>
    <source>
        <strain evidence="14 15">NIES-4072</strain>
    </source>
</reference>
<dbReference type="PROSITE" id="PS50109">
    <property type="entry name" value="HIS_KIN"/>
    <property type="match status" value="1"/>
</dbReference>
<dbReference type="SMART" id="SM00091">
    <property type="entry name" value="PAS"/>
    <property type="match status" value="2"/>
</dbReference>
<dbReference type="CDD" id="cd00082">
    <property type="entry name" value="HisKA"/>
    <property type="match status" value="2"/>
</dbReference>
<evidence type="ECO:0000256" key="10">
    <source>
        <dbReference type="SAM" id="Coils"/>
    </source>
</evidence>
<keyword evidence="5" id="KW-0808">Transferase</keyword>
<name>A0A2R5FV95_NOSCO</name>
<dbReference type="CDD" id="cd16922">
    <property type="entry name" value="HATPase_EvgS-ArcB-TorS-like"/>
    <property type="match status" value="1"/>
</dbReference>
<evidence type="ECO:0000256" key="1">
    <source>
        <dbReference type="ARBA" id="ARBA00000085"/>
    </source>
</evidence>
<evidence type="ECO:0000256" key="6">
    <source>
        <dbReference type="ARBA" id="ARBA00022777"/>
    </source>
</evidence>
<dbReference type="SMART" id="SM00448">
    <property type="entry name" value="REC"/>
    <property type="match status" value="1"/>
</dbReference>
<dbReference type="SMART" id="SM00387">
    <property type="entry name" value="HATPase_c"/>
    <property type="match status" value="1"/>
</dbReference>
<dbReference type="InterPro" id="IPR011006">
    <property type="entry name" value="CheY-like_superfamily"/>
</dbReference>
<keyword evidence="15" id="KW-1185">Reference proteome</keyword>
<dbReference type="OrthoDB" id="9796100at2"/>
<dbReference type="InterPro" id="IPR035965">
    <property type="entry name" value="PAS-like_dom_sf"/>
</dbReference>
<dbReference type="Pfam" id="PF00072">
    <property type="entry name" value="Response_reg"/>
    <property type="match status" value="1"/>
</dbReference>
<dbReference type="SUPFAM" id="SSF55785">
    <property type="entry name" value="PYP-like sensor domain (PAS domain)"/>
    <property type="match status" value="2"/>
</dbReference>
<comment type="caution">
    <text evidence="14">The sequence shown here is derived from an EMBL/GenBank/DDBJ whole genome shotgun (WGS) entry which is preliminary data.</text>
</comment>
<dbReference type="AlphaFoldDB" id="A0A2R5FV95"/>
<evidence type="ECO:0000256" key="3">
    <source>
        <dbReference type="ARBA" id="ARBA00012438"/>
    </source>
</evidence>
<dbReference type="SMART" id="SM00388">
    <property type="entry name" value="HisKA"/>
    <property type="match status" value="2"/>
</dbReference>
<dbReference type="InterPro" id="IPR029016">
    <property type="entry name" value="GAF-like_dom_sf"/>
</dbReference>
<evidence type="ECO:0000313" key="15">
    <source>
        <dbReference type="Proteomes" id="UP000245124"/>
    </source>
</evidence>
<gene>
    <name evidence="14" type="ORF">NIES4072_34300</name>
</gene>
<dbReference type="InterPro" id="IPR036890">
    <property type="entry name" value="HATPase_C_sf"/>
</dbReference>
<dbReference type="Gene3D" id="3.30.565.10">
    <property type="entry name" value="Histidine kinase-like ATPase, C-terminal domain"/>
    <property type="match status" value="1"/>
</dbReference>
<dbReference type="SUPFAM" id="SSF52172">
    <property type="entry name" value="CheY-like"/>
    <property type="match status" value="1"/>
</dbReference>
<evidence type="ECO:0000256" key="4">
    <source>
        <dbReference type="ARBA" id="ARBA00022553"/>
    </source>
</evidence>
<comment type="similarity">
    <text evidence="2">In the N-terminal section; belongs to the phytochrome family.</text>
</comment>
<evidence type="ECO:0000256" key="2">
    <source>
        <dbReference type="ARBA" id="ARBA00006402"/>
    </source>
</evidence>
<protein>
    <recommendedName>
        <fullName evidence="8">Circadian input-output histidine kinase CikA</fullName>
        <ecNumber evidence="3">2.7.13.3</ecNumber>
    </recommendedName>
</protein>
<dbReference type="Gene3D" id="1.10.287.130">
    <property type="match status" value="2"/>
</dbReference>
<dbReference type="Pfam" id="PF13185">
    <property type="entry name" value="GAF_2"/>
    <property type="match status" value="1"/>
</dbReference>
<evidence type="ECO:0000256" key="5">
    <source>
        <dbReference type="ARBA" id="ARBA00022679"/>
    </source>
</evidence>
<dbReference type="Pfam" id="PF13188">
    <property type="entry name" value="PAS_8"/>
    <property type="match status" value="1"/>
</dbReference>
<dbReference type="InterPro" id="IPR003661">
    <property type="entry name" value="HisK_dim/P_dom"/>
</dbReference>
<dbReference type="PROSITE" id="PS50113">
    <property type="entry name" value="PAC"/>
    <property type="match status" value="1"/>
</dbReference>
<evidence type="ECO:0000256" key="8">
    <source>
        <dbReference type="ARBA" id="ARBA00074306"/>
    </source>
</evidence>
<dbReference type="Pfam" id="PF02518">
    <property type="entry name" value="HATPase_c"/>
    <property type="match status" value="1"/>
</dbReference>
<dbReference type="InterPro" id="IPR036097">
    <property type="entry name" value="HisK_dim/P_sf"/>
</dbReference>
<dbReference type="PROSITE" id="PS50110">
    <property type="entry name" value="RESPONSE_REGULATORY"/>
    <property type="match status" value="1"/>
</dbReference>
<dbReference type="InterPro" id="IPR001789">
    <property type="entry name" value="Sig_transdc_resp-reg_receiver"/>
</dbReference>
<dbReference type="EC" id="2.7.13.3" evidence="3"/>
<dbReference type="EMBL" id="BDUD01000001">
    <property type="protein sequence ID" value="GBG19761.1"/>
    <property type="molecule type" value="Genomic_DNA"/>
</dbReference>
<dbReference type="SUPFAM" id="SSF55781">
    <property type="entry name" value="GAF domain-like"/>
    <property type="match status" value="1"/>
</dbReference>
<feature type="domain" description="Histidine kinase" evidence="11">
    <location>
        <begin position="754"/>
        <end position="972"/>
    </location>
</feature>
<dbReference type="Gene3D" id="3.40.50.2300">
    <property type="match status" value="1"/>
</dbReference>
<dbReference type="PANTHER" id="PTHR43547">
    <property type="entry name" value="TWO-COMPONENT HISTIDINE KINASE"/>
    <property type="match status" value="1"/>
</dbReference>
<evidence type="ECO:0000256" key="7">
    <source>
        <dbReference type="ARBA" id="ARBA00023012"/>
    </source>
</evidence>
<dbReference type="InterPro" id="IPR000014">
    <property type="entry name" value="PAS"/>
</dbReference>
<dbReference type="InterPro" id="IPR004358">
    <property type="entry name" value="Sig_transdc_His_kin-like_C"/>
</dbReference>
<keyword evidence="7" id="KW-0902">Two-component regulatory system</keyword>
<feature type="coiled-coil region" evidence="10">
    <location>
        <begin position="323"/>
        <end position="350"/>
    </location>
</feature>
<keyword evidence="10" id="KW-0175">Coiled coil</keyword>
<dbReference type="InterPro" id="IPR003594">
    <property type="entry name" value="HATPase_dom"/>
</dbReference>
<dbReference type="Gene3D" id="3.30.450.40">
    <property type="match status" value="1"/>
</dbReference>
<dbReference type="FunFam" id="3.30.565.10:FF:000010">
    <property type="entry name" value="Sensor histidine kinase RcsC"/>
    <property type="match status" value="1"/>
</dbReference>
<evidence type="ECO:0000259" key="12">
    <source>
        <dbReference type="PROSITE" id="PS50110"/>
    </source>
</evidence>
<dbReference type="PANTHER" id="PTHR43547:SF2">
    <property type="entry name" value="HYBRID SIGNAL TRANSDUCTION HISTIDINE KINASE C"/>
    <property type="match status" value="1"/>
</dbReference>
<dbReference type="InterPro" id="IPR000700">
    <property type="entry name" value="PAS-assoc_C"/>
</dbReference>
<dbReference type="SUPFAM" id="SSF55874">
    <property type="entry name" value="ATPase domain of HSP90 chaperone/DNA topoisomerase II/histidine kinase"/>
    <property type="match status" value="1"/>
</dbReference>
<keyword evidence="4 9" id="KW-0597">Phosphoprotein</keyword>
<dbReference type="InterPro" id="IPR013656">
    <property type="entry name" value="PAS_4"/>
</dbReference>
<dbReference type="InterPro" id="IPR005467">
    <property type="entry name" value="His_kinase_dom"/>
</dbReference>
<dbReference type="Pfam" id="PF08448">
    <property type="entry name" value="PAS_4"/>
    <property type="match status" value="1"/>
</dbReference>
<organism evidence="14 15">
    <name type="scientific">Nostoc commune NIES-4072</name>
    <dbReference type="NCBI Taxonomy" id="2005467"/>
    <lineage>
        <taxon>Bacteria</taxon>
        <taxon>Bacillati</taxon>
        <taxon>Cyanobacteriota</taxon>
        <taxon>Cyanophyceae</taxon>
        <taxon>Nostocales</taxon>
        <taxon>Nostocaceae</taxon>
        <taxon>Nostoc</taxon>
    </lineage>
</organism>